<protein>
    <submittedName>
        <fullName evidence="7">Translocation/assembly module TamB domain-containing protein</fullName>
    </submittedName>
</protein>
<comment type="subcellular location">
    <subcellularLocation>
        <location evidence="1">Membrane</location>
        <topology evidence="1">Single-pass membrane protein</topology>
    </subcellularLocation>
</comment>
<evidence type="ECO:0000256" key="2">
    <source>
        <dbReference type="ARBA" id="ARBA00022692"/>
    </source>
</evidence>
<gene>
    <name evidence="7" type="ORF">H1W37_00160</name>
</gene>
<dbReference type="Proteomes" id="UP000559404">
    <property type="component" value="Unassembled WGS sequence"/>
</dbReference>
<evidence type="ECO:0000256" key="5">
    <source>
        <dbReference type="SAM" id="MobiDB-lite"/>
    </source>
</evidence>
<keyword evidence="3" id="KW-1133">Transmembrane helix</keyword>
<evidence type="ECO:0000313" key="8">
    <source>
        <dbReference type="Proteomes" id="UP000559404"/>
    </source>
</evidence>
<accession>A0A838XSI2</accession>
<dbReference type="GO" id="GO:0005886">
    <property type="term" value="C:plasma membrane"/>
    <property type="evidence" value="ECO:0007669"/>
    <property type="project" value="InterPro"/>
</dbReference>
<dbReference type="PANTHER" id="PTHR36985:SF1">
    <property type="entry name" value="TRANSLOCATION AND ASSEMBLY MODULE SUBUNIT TAMB"/>
    <property type="match status" value="1"/>
</dbReference>
<dbReference type="Pfam" id="PF04357">
    <property type="entry name" value="TamB"/>
    <property type="match status" value="1"/>
</dbReference>
<evidence type="ECO:0000259" key="6">
    <source>
        <dbReference type="Pfam" id="PF04357"/>
    </source>
</evidence>
<evidence type="ECO:0000256" key="3">
    <source>
        <dbReference type="ARBA" id="ARBA00022989"/>
    </source>
</evidence>
<evidence type="ECO:0000256" key="1">
    <source>
        <dbReference type="ARBA" id="ARBA00004167"/>
    </source>
</evidence>
<comment type="caution">
    <text evidence="7">The sequence shown here is derived from an EMBL/GenBank/DDBJ whole genome shotgun (WGS) entry which is preliminary data.</text>
</comment>
<keyword evidence="4" id="KW-0472">Membrane</keyword>
<evidence type="ECO:0000256" key="4">
    <source>
        <dbReference type="ARBA" id="ARBA00023136"/>
    </source>
</evidence>
<feature type="region of interest" description="Disordered" evidence="5">
    <location>
        <begin position="1205"/>
        <end position="1230"/>
    </location>
</feature>
<keyword evidence="2" id="KW-0812">Transmembrane</keyword>
<sequence>MSFSWRRTSRLLLLLPKLLLALVALVIVLGVLTLAALQTRNGQALAGRLVSALASAPGAEIVISDIRLSWGLDAAISRIEVSDAHGPYLTVADLAVNWRPTALLAGALDIEQATIGEVDLARLPEPAADAAEASDASEGGGLPGIPLALKHFAIEDIRLGQDIAGAAMSLTASGDAWLATGPTTLAGTLSIARTDGTEGTVLASARFAPEEDTLTFSVAVDEPRGGLTARLLEVPGLPALSLSLEGDGPLDDWRADLQVKLDGATEVAGNARLTRDGAERDVTLTLGGALAPLAPPVAEAFLLGQTALSAKARLGEDFTPLVLDAELSTGTLRATSTARYAPGTGSIDLTTQVALSAGAGAMIALELPDRRIALGESDMQLSASGTLSALDWSASLTSQSVDTQEARLDGLDLRLAGSDADLSAEEPELPFTLDATIATLAPRLAGMESLAGPLKLAASGRAFSAESRIALDRLTLDHPAAALALTKAGLSPTEVAGDLSFRLPDLAAFAALSGQPLSGAAEGTLTASLNPETLAGELKAAMTARDLSTGIAHADAFLTEPLRLTMTAQGDSDGQLTLSALSVEASGLKATASGTSDLQTVSADLRVDASGLDRIDPRVEGDLTLEAKLSGPLTGPKVAATLRAPTLTLAGKPVGDLALDADISTDQTALAADIKVSALVDGARLEGQLAAKPQGAGLVAETLSLRLGRNAITGEFSLADLAAPLDGLAGKARIEAPDLAAFSTLALTELAGALSGEISIAPENGAPQAAVALTGSDIAAGPVRIGSLSANATLRDPVRSPQAEGTVSLASLDLSGTPVARIDATARTEGAGTAFTVDARLTDTPTADGVALEGALEPNDTGLVLSLARLDGRYMGIDTRLAAPARILHGNDGVTRIEALTLGLGSGSLAVTGSAGETLALDASLNSIPLALANAFTSGLGISGTASGTAKVTGTPASPLANWSIALASLSAEPLRSNGLPPLAIASEGAFANDRVTQTTRVTGPEGLAITVKGPVALAAPTRMDIDISGSAPLALARQKLILSGFSGVGTFDIAGKVSGPLTGPRYSATIRPRGVSLTQLSSGFTLNGLAGQVDVSNTGAALNGIRANIAGGGTVTVGGRVGFDAGIPADINVAVQNGRYSDGRIVTATLNAALALSGPLADAGRAARLSGTVTIPRAEITIPSTFPGAIDPVAVVHRHAPAAVRAQDRALRRDEGGSSGGGGGSAPIALDLTVTSPGQMFVRGRGLDAEMGGTLRIAGTVADPNAVGGFSMRRGRMDLLRRRLTFDKGNVSFTGSLTPSLDFAATTSADGTSITITVKGEADAPVIALTSSPDLPQDEILARLLFGRSMSELSPLQIAQLGASVLTLTGGSGEGPLGSLRNSLGLDAIDIDAGGEGGPSVSVGKYLNENIYLGVKQGTESNSSRVTVDIDVTKSLKLRGEMGADGESKAGIFYEREFGD</sequence>
<dbReference type="EMBL" id="JACEON010000001">
    <property type="protein sequence ID" value="MBA4610044.1"/>
    <property type="molecule type" value="Genomic_DNA"/>
</dbReference>
<dbReference type="RefSeq" id="WP_181758250.1">
    <property type="nucleotide sequence ID" value="NZ_BMCR01000001.1"/>
</dbReference>
<feature type="compositionally biased region" description="Basic and acidic residues" evidence="5">
    <location>
        <begin position="1207"/>
        <end position="1217"/>
    </location>
</feature>
<name>A0A838XSI2_9HYPH</name>
<dbReference type="InterPro" id="IPR007452">
    <property type="entry name" value="TamB_C"/>
</dbReference>
<reference evidence="7 8" key="2">
    <citation type="submission" date="2020-08" db="EMBL/GenBank/DDBJ databases">
        <title>Stappia taiwanensis sp. nov., isolated from a coastal thermal spring.</title>
        <authorList>
            <person name="Kampfer P."/>
        </authorList>
    </citation>
    <scope>NUCLEOTIDE SEQUENCE [LARGE SCALE GENOMIC DNA]</scope>
    <source>
        <strain evidence="7 8">DSM 23284</strain>
    </source>
</reference>
<feature type="domain" description="Translocation and assembly module TamB C-terminal" evidence="6">
    <location>
        <begin position="1106"/>
        <end position="1459"/>
    </location>
</feature>
<evidence type="ECO:0000313" key="7">
    <source>
        <dbReference type="EMBL" id="MBA4610044.1"/>
    </source>
</evidence>
<proteinExistence type="predicted"/>
<dbReference type="PANTHER" id="PTHR36985">
    <property type="entry name" value="TRANSLOCATION AND ASSEMBLY MODULE SUBUNIT TAMB"/>
    <property type="match status" value="1"/>
</dbReference>
<keyword evidence="8" id="KW-1185">Reference proteome</keyword>
<reference evidence="7 8" key="1">
    <citation type="submission" date="2020-07" db="EMBL/GenBank/DDBJ databases">
        <authorList>
            <person name="Li M."/>
        </authorList>
    </citation>
    <scope>NUCLEOTIDE SEQUENCE [LARGE SCALE GENOMIC DNA]</scope>
    <source>
        <strain evidence="7 8">DSM 23284</strain>
    </source>
</reference>
<dbReference type="GO" id="GO:0009306">
    <property type="term" value="P:protein secretion"/>
    <property type="evidence" value="ECO:0007669"/>
    <property type="project" value="InterPro"/>
</dbReference>
<organism evidence="7 8">
    <name type="scientific">Stappia taiwanensis</name>
    <dbReference type="NCBI Taxonomy" id="992267"/>
    <lineage>
        <taxon>Bacteria</taxon>
        <taxon>Pseudomonadati</taxon>
        <taxon>Pseudomonadota</taxon>
        <taxon>Alphaproteobacteria</taxon>
        <taxon>Hyphomicrobiales</taxon>
        <taxon>Stappiaceae</taxon>
        <taxon>Stappia</taxon>
    </lineage>
</organism>